<dbReference type="Gene3D" id="2.40.50.100">
    <property type="match status" value="1"/>
</dbReference>
<dbReference type="NCBIfam" id="TIGR01730">
    <property type="entry name" value="RND_mfp"/>
    <property type="match status" value="1"/>
</dbReference>
<dbReference type="InterPro" id="IPR058792">
    <property type="entry name" value="Beta-barrel_RND_2"/>
</dbReference>
<sequence length="386" mass="39215">MGRGDNPNVSRALAAIAVLALVVGCRGGGAKQDDAAATPPPDRQPVMLGPENVAVVAERTLQAGPEISGTLRAKRAASIRAEVGGAVHDVAVDAGERVKEGQLLARIDAPALADAVNAARSGIVAAQNNLRVAEAGARRARTLADAGAMAAQDAERAEAQVEAARAQLADAQSRAAAAEQQAGKTRIRAPFAGVVSERAVSAGDVVASGAALYTVIDPRRLQFDASVPAARIGDVRPGADVDFTVTGFGDRVFTGRIERVNPAVDPATGQVRVYVDVPNDEGRLISGLYAQGRVTTESSTAPAAPVSAVDATSSPPTVMRVSGGTVEKVPVTLGLRDEVAGAVGFRSGVKPGDVLVLGSARGMLSAGTPVRLAEEVGARGEEKTPN</sequence>
<dbReference type="InterPro" id="IPR006143">
    <property type="entry name" value="RND_pump_MFP"/>
</dbReference>
<name>A0ABN6MS16_9BACT</name>
<dbReference type="Gene3D" id="2.40.30.170">
    <property type="match status" value="1"/>
</dbReference>
<dbReference type="PANTHER" id="PTHR30469">
    <property type="entry name" value="MULTIDRUG RESISTANCE PROTEIN MDTA"/>
    <property type="match status" value="1"/>
</dbReference>
<dbReference type="Pfam" id="PF25954">
    <property type="entry name" value="Beta-barrel_RND_2"/>
    <property type="match status" value="1"/>
</dbReference>
<reference evidence="6" key="1">
    <citation type="journal article" date="2022" name="Int. J. Syst. Evol. Microbiol.">
        <title>Anaeromyxobacter oryzae sp. nov., Anaeromyxobacter diazotrophicus sp. nov. and Anaeromyxobacter paludicola sp. nov., isolated from paddy soils.</title>
        <authorList>
            <person name="Itoh H."/>
            <person name="Xu Z."/>
            <person name="Mise K."/>
            <person name="Masuda Y."/>
            <person name="Ushijima N."/>
            <person name="Hayakawa C."/>
            <person name="Shiratori Y."/>
            <person name="Senoo K."/>
        </authorList>
    </citation>
    <scope>NUCLEOTIDE SEQUENCE [LARGE SCALE GENOMIC DNA]</scope>
    <source>
        <strain evidence="6">Red232</strain>
    </source>
</reference>
<dbReference type="Pfam" id="PF25973">
    <property type="entry name" value="BSH_CzcB"/>
    <property type="match status" value="1"/>
</dbReference>
<dbReference type="Gene3D" id="1.10.287.470">
    <property type="entry name" value="Helix hairpin bin"/>
    <property type="match status" value="1"/>
</dbReference>
<evidence type="ECO:0000256" key="1">
    <source>
        <dbReference type="ARBA" id="ARBA00009477"/>
    </source>
</evidence>
<accession>A0ABN6MS16</accession>
<keyword evidence="2" id="KW-0175">Coiled coil</keyword>
<gene>
    <name evidence="5" type="ORF">AMOR_27780</name>
</gene>
<evidence type="ECO:0000313" key="6">
    <source>
        <dbReference type="Proteomes" id="UP001162891"/>
    </source>
</evidence>
<proteinExistence type="inferred from homology"/>
<evidence type="ECO:0000256" key="2">
    <source>
        <dbReference type="SAM" id="Coils"/>
    </source>
</evidence>
<dbReference type="SUPFAM" id="SSF111369">
    <property type="entry name" value="HlyD-like secretion proteins"/>
    <property type="match status" value="1"/>
</dbReference>
<feature type="coiled-coil region" evidence="2">
    <location>
        <begin position="147"/>
        <end position="188"/>
    </location>
</feature>
<comment type="similarity">
    <text evidence="1">Belongs to the membrane fusion protein (MFP) (TC 8.A.1) family.</text>
</comment>
<organism evidence="5 6">
    <name type="scientific">Anaeromyxobacter oryzae</name>
    <dbReference type="NCBI Taxonomy" id="2918170"/>
    <lineage>
        <taxon>Bacteria</taxon>
        <taxon>Pseudomonadati</taxon>
        <taxon>Myxococcota</taxon>
        <taxon>Myxococcia</taxon>
        <taxon>Myxococcales</taxon>
        <taxon>Cystobacterineae</taxon>
        <taxon>Anaeromyxobacteraceae</taxon>
        <taxon>Anaeromyxobacter</taxon>
    </lineage>
</organism>
<dbReference type="RefSeq" id="WP_248362135.1">
    <property type="nucleotide sequence ID" value="NZ_AP025591.1"/>
</dbReference>
<evidence type="ECO:0000259" key="3">
    <source>
        <dbReference type="Pfam" id="PF25954"/>
    </source>
</evidence>
<dbReference type="InterPro" id="IPR058647">
    <property type="entry name" value="BSH_CzcB-like"/>
</dbReference>
<evidence type="ECO:0000259" key="4">
    <source>
        <dbReference type="Pfam" id="PF25973"/>
    </source>
</evidence>
<feature type="domain" description="CusB-like beta-barrel" evidence="3">
    <location>
        <begin position="224"/>
        <end position="297"/>
    </location>
</feature>
<dbReference type="PANTHER" id="PTHR30469:SF15">
    <property type="entry name" value="HLYD FAMILY OF SECRETION PROTEINS"/>
    <property type="match status" value="1"/>
</dbReference>
<keyword evidence="6" id="KW-1185">Reference proteome</keyword>
<protein>
    <submittedName>
        <fullName evidence="5">MexH family multidrug efflux RND transporter periplasmic adaptor subunit</fullName>
    </submittedName>
</protein>
<feature type="domain" description="CzcB-like barrel-sandwich hybrid" evidence="4">
    <location>
        <begin position="76"/>
        <end position="217"/>
    </location>
</feature>
<evidence type="ECO:0000313" key="5">
    <source>
        <dbReference type="EMBL" id="BDG03782.1"/>
    </source>
</evidence>
<dbReference type="EMBL" id="AP025591">
    <property type="protein sequence ID" value="BDG03782.1"/>
    <property type="molecule type" value="Genomic_DNA"/>
</dbReference>
<dbReference type="Gene3D" id="2.40.420.20">
    <property type="match status" value="1"/>
</dbReference>
<dbReference type="Proteomes" id="UP001162891">
    <property type="component" value="Chromosome"/>
</dbReference>
<dbReference type="PROSITE" id="PS51257">
    <property type="entry name" value="PROKAR_LIPOPROTEIN"/>
    <property type="match status" value="1"/>
</dbReference>